<keyword evidence="4" id="KW-1185">Reference proteome</keyword>
<dbReference type="RefSeq" id="WP_340358914.1">
    <property type="nucleotide sequence ID" value="NZ_JBBKZU010000009.1"/>
</dbReference>
<evidence type="ECO:0000256" key="1">
    <source>
        <dbReference type="SAM" id="MobiDB-lite"/>
    </source>
</evidence>
<keyword evidence="2" id="KW-0472">Membrane</keyword>
<name>A0ABU8VJ31_9BURK</name>
<evidence type="ECO:0000256" key="2">
    <source>
        <dbReference type="SAM" id="Phobius"/>
    </source>
</evidence>
<sequence>MDRSDPNPFPFPTSERHDPPRAQHVRPVEQPLSEDALDHGIEESFPASDPVSVNVTKAAPALRPVNNAQRASRAPQGENTHLALRTGLATGTLAGIACSIGLAAMGRRDAGRSLAWVCGAFVAGLALGCAAGGRSPHATKGPEPEV</sequence>
<protein>
    <submittedName>
        <fullName evidence="3">Uncharacterized protein</fullName>
    </submittedName>
</protein>
<dbReference type="Proteomes" id="UP001365846">
    <property type="component" value="Unassembled WGS sequence"/>
</dbReference>
<keyword evidence="2" id="KW-1133">Transmembrane helix</keyword>
<organism evidence="3 4">
    <name type="scientific">Variovorax ureilyticus</name>
    <dbReference type="NCBI Taxonomy" id="1836198"/>
    <lineage>
        <taxon>Bacteria</taxon>
        <taxon>Pseudomonadati</taxon>
        <taxon>Pseudomonadota</taxon>
        <taxon>Betaproteobacteria</taxon>
        <taxon>Burkholderiales</taxon>
        <taxon>Comamonadaceae</taxon>
        <taxon>Variovorax</taxon>
    </lineage>
</organism>
<dbReference type="EMBL" id="JBBKZU010000009">
    <property type="protein sequence ID" value="MEJ8813678.1"/>
    <property type="molecule type" value="Genomic_DNA"/>
</dbReference>
<gene>
    <name evidence="3" type="ORF">WKW77_21505</name>
</gene>
<feature type="transmembrane region" description="Helical" evidence="2">
    <location>
        <begin position="82"/>
        <end position="102"/>
    </location>
</feature>
<reference evidence="3 4" key="1">
    <citation type="submission" date="2024-03" db="EMBL/GenBank/DDBJ databases">
        <title>Novel species of the genus Variovorax.</title>
        <authorList>
            <person name="Liu Q."/>
            <person name="Xin Y.-H."/>
        </authorList>
    </citation>
    <scope>NUCLEOTIDE SEQUENCE [LARGE SCALE GENOMIC DNA]</scope>
    <source>
        <strain evidence="3 4">KACC 18899</strain>
    </source>
</reference>
<keyword evidence="2" id="KW-0812">Transmembrane</keyword>
<evidence type="ECO:0000313" key="3">
    <source>
        <dbReference type="EMBL" id="MEJ8813678.1"/>
    </source>
</evidence>
<accession>A0ABU8VJ31</accession>
<feature type="transmembrane region" description="Helical" evidence="2">
    <location>
        <begin position="114"/>
        <end position="133"/>
    </location>
</feature>
<feature type="region of interest" description="Disordered" evidence="1">
    <location>
        <begin position="1"/>
        <end position="51"/>
    </location>
</feature>
<proteinExistence type="predicted"/>
<comment type="caution">
    <text evidence="3">The sequence shown here is derived from an EMBL/GenBank/DDBJ whole genome shotgun (WGS) entry which is preliminary data.</text>
</comment>
<evidence type="ECO:0000313" key="4">
    <source>
        <dbReference type="Proteomes" id="UP001365846"/>
    </source>
</evidence>